<evidence type="ECO:0000313" key="1">
    <source>
        <dbReference type="EMBL" id="KAF2429002.1"/>
    </source>
</evidence>
<dbReference type="EMBL" id="MU007051">
    <property type="protein sequence ID" value="KAF2429002.1"/>
    <property type="molecule type" value="Genomic_DNA"/>
</dbReference>
<gene>
    <name evidence="1" type="ORF">EJ08DRAFT_591503</name>
</gene>
<reference evidence="1" key="1">
    <citation type="journal article" date="2020" name="Stud. Mycol.">
        <title>101 Dothideomycetes genomes: a test case for predicting lifestyles and emergence of pathogens.</title>
        <authorList>
            <person name="Haridas S."/>
            <person name="Albert R."/>
            <person name="Binder M."/>
            <person name="Bloem J."/>
            <person name="Labutti K."/>
            <person name="Salamov A."/>
            <person name="Andreopoulos B."/>
            <person name="Baker S."/>
            <person name="Barry K."/>
            <person name="Bills G."/>
            <person name="Bluhm B."/>
            <person name="Cannon C."/>
            <person name="Castanera R."/>
            <person name="Culley D."/>
            <person name="Daum C."/>
            <person name="Ezra D."/>
            <person name="Gonzalez J."/>
            <person name="Henrissat B."/>
            <person name="Kuo A."/>
            <person name="Liang C."/>
            <person name="Lipzen A."/>
            <person name="Lutzoni F."/>
            <person name="Magnuson J."/>
            <person name="Mondo S."/>
            <person name="Nolan M."/>
            <person name="Ohm R."/>
            <person name="Pangilinan J."/>
            <person name="Park H.-J."/>
            <person name="Ramirez L."/>
            <person name="Alfaro M."/>
            <person name="Sun H."/>
            <person name="Tritt A."/>
            <person name="Yoshinaga Y."/>
            <person name="Zwiers L.-H."/>
            <person name="Turgeon B."/>
            <person name="Goodwin S."/>
            <person name="Spatafora J."/>
            <person name="Crous P."/>
            <person name="Grigoriev I."/>
        </authorList>
    </citation>
    <scope>NUCLEOTIDE SEQUENCE</scope>
    <source>
        <strain evidence="1">CBS 130266</strain>
    </source>
</reference>
<dbReference type="Gene3D" id="3.40.50.2300">
    <property type="match status" value="1"/>
</dbReference>
<comment type="caution">
    <text evidence="1">The sequence shown here is derived from an EMBL/GenBank/DDBJ whole genome shotgun (WGS) entry which is preliminary data.</text>
</comment>
<protein>
    <submittedName>
        <fullName evidence="1">Uncharacterized protein</fullName>
    </submittedName>
</protein>
<proteinExistence type="predicted"/>
<name>A0A9P4NNZ2_9PEZI</name>
<dbReference type="Proteomes" id="UP000800235">
    <property type="component" value="Unassembled WGS sequence"/>
</dbReference>
<keyword evidence="2" id="KW-1185">Reference proteome</keyword>
<accession>A0A9P4NNZ2</accession>
<dbReference type="OrthoDB" id="3902577at2759"/>
<organism evidence="1 2">
    <name type="scientific">Tothia fuscella</name>
    <dbReference type="NCBI Taxonomy" id="1048955"/>
    <lineage>
        <taxon>Eukaryota</taxon>
        <taxon>Fungi</taxon>
        <taxon>Dikarya</taxon>
        <taxon>Ascomycota</taxon>
        <taxon>Pezizomycotina</taxon>
        <taxon>Dothideomycetes</taxon>
        <taxon>Pleosporomycetidae</taxon>
        <taxon>Venturiales</taxon>
        <taxon>Cylindrosympodiaceae</taxon>
        <taxon>Tothia</taxon>
    </lineage>
</organism>
<sequence>MEAIQIVHEAIALYKEIQDAPEQVEKVGKRMERLEGYLIGLKELLGDKSRLAILRPAQTQEIKAVIKDIEGDAEKVYEILKKWENNIGPFGLELRFKTIGQALFAIGSSPDKLESLSQDIEQHKTDLRDILQLLGWFGVDALLPGTPSTNTAKRPKSPLPHPAKNDYNIIFVDSTNVNCSRVAEAYVKLVQEWTVRTHGDWRIKLDHSAGLGVRNGSDCMGALESIKPALTLRPGNDKPNETAMAALFDNKLFNHPYKKVIRDTALTRTSRGVTEKLFKTYDFVLVFSGRDYEAVAKLKQALTEKGGVSLVPKGKCRVIQVGSYLAKNGKPVDIWPARKNADGTHSRETWNSTVSNLKIAIKAFLKSELGWVQPK</sequence>
<evidence type="ECO:0000313" key="2">
    <source>
        <dbReference type="Proteomes" id="UP000800235"/>
    </source>
</evidence>
<dbReference type="AlphaFoldDB" id="A0A9P4NNZ2"/>